<evidence type="ECO:0000256" key="3">
    <source>
        <dbReference type="ARBA" id="ARBA00023002"/>
    </source>
</evidence>
<dbReference type="CDD" id="cd08188">
    <property type="entry name" value="PDDH"/>
    <property type="match status" value="1"/>
</dbReference>
<evidence type="ECO:0000256" key="1">
    <source>
        <dbReference type="ARBA" id="ARBA00001962"/>
    </source>
</evidence>
<reference evidence="7 8" key="1">
    <citation type="submission" date="2016-10" db="EMBL/GenBank/DDBJ databases">
        <authorList>
            <person name="Varghese N."/>
            <person name="Submissions S."/>
        </authorList>
    </citation>
    <scope>NUCLEOTIDE SEQUENCE [LARGE SCALE GENOMIC DNA]</scope>
    <source>
        <strain evidence="7 8">DSM 16733</strain>
    </source>
</reference>
<dbReference type="InterPro" id="IPR039697">
    <property type="entry name" value="Alcohol_dehydrogenase_Fe"/>
</dbReference>
<dbReference type="Pfam" id="PF00465">
    <property type="entry name" value="Fe-ADH"/>
    <property type="match status" value="1"/>
</dbReference>
<dbReference type="EMBL" id="LT629790">
    <property type="protein sequence ID" value="SDU73227.1"/>
    <property type="molecule type" value="Genomic_DNA"/>
</dbReference>
<evidence type="ECO:0000313" key="8">
    <source>
        <dbReference type="Proteomes" id="UP000183772"/>
    </source>
</evidence>
<dbReference type="AlphaFoldDB" id="A0AAX2DHS1"/>
<dbReference type="FunFam" id="1.20.1090.10:FF:000001">
    <property type="entry name" value="Aldehyde-alcohol dehydrogenase"/>
    <property type="match status" value="1"/>
</dbReference>
<dbReference type="PROSITE" id="PS00060">
    <property type="entry name" value="ADH_IRON_2"/>
    <property type="match status" value="1"/>
</dbReference>
<accession>A0AAX2DHS1</accession>
<dbReference type="GO" id="GO:0004022">
    <property type="term" value="F:alcohol dehydrogenase (NAD+) activity"/>
    <property type="evidence" value="ECO:0007669"/>
    <property type="project" value="TreeGrafter"/>
</dbReference>
<protein>
    <submittedName>
        <fullName evidence="7">Alcohol dehydrogenase</fullName>
    </submittedName>
</protein>
<feature type="domain" description="Fe-containing alcohol dehydrogenase-like C-terminal" evidence="6">
    <location>
        <begin position="187"/>
        <end position="382"/>
    </location>
</feature>
<dbReference type="InterPro" id="IPR056798">
    <property type="entry name" value="ADH_Fe_C"/>
</dbReference>
<keyword evidence="4" id="KW-0520">NAD</keyword>
<evidence type="ECO:0000259" key="5">
    <source>
        <dbReference type="Pfam" id="PF00465"/>
    </source>
</evidence>
<dbReference type="PANTHER" id="PTHR11496">
    <property type="entry name" value="ALCOHOL DEHYDROGENASE"/>
    <property type="match status" value="1"/>
</dbReference>
<dbReference type="Proteomes" id="UP000183772">
    <property type="component" value="Chromosome I"/>
</dbReference>
<organism evidence="7 8">
    <name type="scientific">Pseudomonas mediterranea</name>
    <dbReference type="NCBI Taxonomy" id="183795"/>
    <lineage>
        <taxon>Bacteria</taxon>
        <taxon>Pseudomonadati</taxon>
        <taxon>Pseudomonadota</taxon>
        <taxon>Gammaproteobacteria</taxon>
        <taxon>Pseudomonadales</taxon>
        <taxon>Pseudomonadaceae</taxon>
        <taxon>Pseudomonas</taxon>
    </lineage>
</organism>
<dbReference type="FunFam" id="3.40.50.1970:FF:000003">
    <property type="entry name" value="Alcohol dehydrogenase, iron-containing"/>
    <property type="match status" value="1"/>
</dbReference>
<dbReference type="InterPro" id="IPR018211">
    <property type="entry name" value="ADH_Fe_CS"/>
</dbReference>
<keyword evidence="3" id="KW-0560">Oxidoreductase</keyword>
<evidence type="ECO:0000259" key="6">
    <source>
        <dbReference type="Pfam" id="PF25137"/>
    </source>
</evidence>
<comment type="cofactor">
    <cofactor evidence="1">
        <name>Fe cation</name>
        <dbReference type="ChEBI" id="CHEBI:24875"/>
    </cofactor>
</comment>
<feature type="domain" description="Alcohol dehydrogenase iron-type/glycerol dehydrogenase GldA" evidence="5">
    <location>
        <begin position="10"/>
        <end position="176"/>
    </location>
</feature>
<dbReference type="PANTHER" id="PTHR11496:SF102">
    <property type="entry name" value="ALCOHOL DEHYDROGENASE 4"/>
    <property type="match status" value="1"/>
</dbReference>
<keyword evidence="8" id="KW-1185">Reference proteome</keyword>
<evidence type="ECO:0000313" key="7">
    <source>
        <dbReference type="EMBL" id="SDU73227.1"/>
    </source>
</evidence>
<gene>
    <name evidence="7" type="ORF">SAMN05216476_4950</name>
</gene>
<dbReference type="SUPFAM" id="SSF56796">
    <property type="entry name" value="Dehydroquinate synthase-like"/>
    <property type="match status" value="1"/>
</dbReference>
<name>A0AAX2DHS1_9PSED</name>
<dbReference type="Gene3D" id="1.20.1090.10">
    <property type="entry name" value="Dehydroquinate synthase-like - alpha domain"/>
    <property type="match status" value="1"/>
</dbReference>
<dbReference type="Pfam" id="PF25137">
    <property type="entry name" value="ADH_Fe_C"/>
    <property type="match status" value="1"/>
</dbReference>
<dbReference type="RefSeq" id="WP_047701797.1">
    <property type="nucleotide sequence ID" value="NZ_CAKKMJ010000099.1"/>
</dbReference>
<proteinExistence type="inferred from homology"/>
<dbReference type="NCBIfam" id="NF007363">
    <property type="entry name" value="PRK09860.1"/>
    <property type="match status" value="1"/>
</dbReference>
<evidence type="ECO:0000256" key="4">
    <source>
        <dbReference type="ARBA" id="ARBA00023027"/>
    </source>
</evidence>
<dbReference type="GeneID" id="76214943"/>
<comment type="similarity">
    <text evidence="2">Belongs to the iron-containing alcohol dehydrogenase family.</text>
</comment>
<sequence length="382" mass="39952">MSSTFFIPAVNVMGLGCLDEAMTAIRNYGFRKALIVTDVGLAKAGVAGKVADLLALQDIASVIFDGAKPNPSTANVESGLGLLRESQCDFVVSLGGGSPHDCAKGIALCATNGGQIRDYEGVDRSAKPQLPLIAINTTAGTASEMTRFCIITDESRHVKMAIVDRNVTPLMSVNDPALMVAMPKGLTAATGMDALTHAVEAYVSTAASPITDACALKAITLISNNLRLAVRDGHDLAARENMAYAQFLAGMAFNNASLGFVHAMAHQLGGFYDLPHGVCNAVLLPHVQSFNASVCAARLTDVGRAMGVDTLRSSPEDGAQAAIAAIVSLARDVEIPAGLRELGMRLDDVPVLAANALKDACGLTNPRAADQRQIEEIFRNAF</sequence>
<dbReference type="Gene3D" id="3.40.50.1970">
    <property type="match status" value="1"/>
</dbReference>
<dbReference type="PROSITE" id="PS00913">
    <property type="entry name" value="ADH_IRON_1"/>
    <property type="match status" value="1"/>
</dbReference>
<dbReference type="InterPro" id="IPR001670">
    <property type="entry name" value="ADH_Fe/GldA"/>
</dbReference>
<dbReference type="GO" id="GO:0046872">
    <property type="term" value="F:metal ion binding"/>
    <property type="evidence" value="ECO:0007669"/>
    <property type="project" value="InterPro"/>
</dbReference>
<evidence type="ECO:0000256" key="2">
    <source>
        <dbReference type="ARBA" id="ARBA00007358"/>
    </source>
</evidence>